<dbReference type="PROSITE" id="PS51704">
    <property type="entry name" value="GP_PDE"/>
    <property type="match status" value="1"/>
</dbReference>
<name>A0A8W8IF39_MAGGI</name>
<evidence type="ECO:0000256" key="2">
    <source>
        <dbReference type="ARBA" id="ARBA00022692"/>
    </source>
</evidence>
<keyword evidence="11" id="KW-1185">Reference proteome</keyword>
<feature type="transmembrane region" description="Helical" evidence="8">
    <location>
        <begin position="182"/>
        <end position="205"/>
    </location>
</feature>
<feature type="compositionally biased region" description="Polar residues" evidence="7">
    <location>
        <begin position="741"/>
        <end position="751"/>
    </location>
</feature>
<feature type="region of interest" description="Disordered" evidence="7">
    <location>
        <begin position="706"/>
        <end position="767"/>
    </location>
</feature>
<evidence type="ECO:0000256" key="4">
    <source>
        <dbReference type="ARBA" id="ARBA00022989"/>
    </source>
</evidence>
<keyword evidence="2 8" id="KW-0812">Transmembrane</keyword>
<dbReference type="GO" id="GO:0016020">
    <property type="term" value="C:membrane"/>
    <property type="evidence" value="ECO:0007669"/>
    <property type="project" value="UniProtKB-SubCell"/>
</dbReference>
<feature type="transmembrane region" description="Helical" evidence="8">
    <location>
        <begin position="105"/>
        <end position="126"/>
    </location>
</feature>
<reference evidence="10" key="1">
    <citation type="submission" date="2022-08" db="UniProtKB">
        <authorList>
            <consortium name="EnsemblMetazoa"/>
        </authorList>
    </citation>
    <scope>IDENTIFICATION</scope>
    <source>
        <strain evidence="10">05x7-T-G4-1.051#20</strain>
    </source>
</reference>
<feature type="compositionally biased region" description="Polar residues" evidence="7">
    <location>
        <begin position="706"/>
        <end position="732"/>
    </location>
</feature>
<comment type="subcellular location">
    <subcellularLocation>
        <location evidence="1">Membrane</location>
        <topology evidence="1">Multi-pass membrane protein</topology>
    </subcellularLocation>
</comment>
<dbReference type="PANTHER" id="PTHR23344">
    <property type="entry name" value="GLYCEROPHOSPHORYL DIESTER PHOSPHODIESTERASE"/>
    <property type="match status" value="1"/>
</dbReference>
<feature type="domain" description="GP-PDE" evidence="9">
    <location>
        <begin position="291"/>
        <end position="546"/>
    </location>
</feature>
<evidence type="ECO:0000313" key="10">
    <source>
        <dbReference type="EnsemblMetazoa" id="G13922.1:cds"/>
    </source>
</evidence>
<dbReference type="InterPro" id="IPR017946">
    <property type="entry name" value="PLC-like_Pdiesterase_TIM-brl"/>
</dbReference>
<sequence length="781" mass="90446">MDRVFYIYYVQFGNVLIHQIGPYIYNYTGRPIQWDFYPFNLSIVGLIVKDRSMWVTRLTKEKEMVSHMRLQYYQHKYCLVCLTGSLGCRWHRYKQSTRDSRKRDLFGFALLLITFLFALFLLYYIILMKNDFTTLNWFFFTKTKKWLPIYTIFLAVVCIVFVYLLILVCLSLCHLLVGHQLYIHNVHAVFIILFLAFCVAMVIAINEMWSEEWAIVWLSVKIFGPYLQVGAVSVMTLMSWLIARKWFMLSSTCRQFFWLLLYLAVMAGLYIAPLFINSPCVVLISELPPKPKLLAHRGASAIAPENTLVSFQIANEYNVMGFETDVRISLDGVPFILHDSTFLRTTNIEKVFPSLKDEDASNFNMSQIKQLNAGLWFMEDDPMSTVSEVSEERGVIYRNQSVPTLTELVEFVGATNKTLMFDIRKPPSDHPYKDSIRQHIVEDIQRARISPDKIWWLVDIGEEAPAYFTPVAQRYYYPSDELLSNNVSVLNVMFNALSSDNIQEYRSNNISVNIYLVNEQWLYSLYWCMGVSSITTDNCQSLSAVNTPIFHLSPRNYLILWITTDILSALLVITAFIVQRILWSGSEYSPERIAINSANVNDNGTNKMSRSSHRQSRRQMKEKLILKDIAADMFDEDSEPPEDDYGIESNYTVQSTDGREMARSFHGTSRYPSTVNGQETVNSFQRTSRYQSSGDGQEIPQTFQRMSGYQSSADEQERMQSFQRTSSYQSSTDDQERPRSFQRTSSYQSSADEQETPRSIPLSSEYQSRIKADMEISNQVV</sequence>
<keyword evidence="6" id="KW-0325">Glycoprotein</keyword>
<evidence type="ECO:0000259" key="9">
    <source>
        <dbReference type="PROSITE" id="PS51704"/>
    </source>
</evidence>
<feature type="region of interest" description="Disordered" evidence="7">
    <location>
        <begin position="599"/>
        <end position="618"/>
    </location>
</feature>
<feature type="compositionally biased region" description="Polar residues" evidence="7">
    <location>
        <begin position="599"/>
        <end position="608"/>
    </location>
</feature>
<keyword evidence="5 8" id="KW-0472">Membrane</keyword>
<feature type="transmembrane region" description="Helical" evidence="8">
    <location>
        <begin position="255"/>
        <end position="276"/>
    </location>
</feature>
<dbReference type="SUPFAM" id="SSF51695">
    <property type="entry name" value="PLC-like phosphodiesterases"/>
    <property type="match status" value="1"/>
</dbReference>
<evidence type="ECO:0000313" key="11">
    <source>
        <dbReference type="Proteomes" id="UP000005408"/>
    </source>
</evidence>
<dbReference type="Pfam" id="PF03009">
    <property type="entry name" value="GDPD"/>
    <property type="match status" value="1"/>
</dbReference>
<protein>
    <recommendedName>
        <fullName evidence="9">GP-PDE domain-containing protein</fullName>
    </recommendedName>
</protein>
<evidence type="ECO:0000256" key="6">
    <source>
        <dbReference type="ARBA" id="ARBA00023180"/>
    </source>
</evidence>
<evidence type="ECO:0000256" key="5">
    <source>
        <dbReference type="ARBA" id="ARBA00023136"/>
    </source>
</evidence>
<dbReference type="InterPro" id="IPR030395">
    <property type="entry name" value="GP_PDE_dom"/>
</dbReference>
<dbReference type="GO" id="GO:0006629">
    <property type="term" value="P:lipid metabolic process"/>
    <property type="evidence" value="ECO:0007669"/>
    <property type="project" value="InterPro"/>
</dbReference>
<dbReference type="EnsemblMetazoa" id="G13922.1">
    <property type="protein sequence ID" value="G13922.1:cds"/>
    <property type="gene ID" value="G13922"/>
</dbReference>
<feature type="transmembrane region" description="Helical" evidence="8">
    <location>
        <begin position="146"/>
        <end position="170"/>
    </location>
</feature>
<evidence type="ECO:0000256" key="1">
    <source>
        <dbReference type="ARBA" id="ARBA00004141"/>
    </source>
</evidence>
<dbReference type="GO" id="GO:0008081">
    <property type="term" value="F:phosphoric diester hydrolase activity"/>
    <property type="evidence" value="ECO:0007669"/>
    <property type="project" value="InterPro"/>
</dbReference>
<dbReference type="PANTHER" id="PTHR23344:SF50">
    <property type="entry name" value="GP-PDE DOMAIN-CONTAINING PROTEIN"/>
    <property type="match status" value="1"/>
</dbReference>
<keyword evidence="3" id="KW-0378">Hydrolase</keyword>
<proteinExistence type="predicted"/>
<keyword evidence="4 8" id="KW-1133">Transmembrane helix</keyword>
<accession>A0A8W8IF39</accession>
<dbReference type="Proteomes" id="UP000005408">
    <property type="component" value="Unassembled WGS sequence"/>
</dbReference>
<dbReference type="Gene3D" id="3.20.20.190">
    <property type="entry name" value="Phosphatidylinositol (PI) phosphodiesterase"/>
    <property type="match status" value="1"/>
</dbReference>
<evidence type="ECO:0000256" key="7">
    <source>
        <dbReference type="SAM" id="MobiDB-lite"/>
    </source>
</evidence>
<dbReference type="AlphaFoldDB" id="A0A8W8IF39"/>
<evidence type="ECO:0000256" key="8">
    <source>
        <dbReference type="SAM" id="Phobius"/>
    </source>
</evidence>
<organism evidence="10 11">
    <name type="scientific">Magallana gigas</name>
    <name type="common">Pacific oyster</name>
    <name type="synonym">Crassostrea gigas</name>
    <dbReference type="NCBI Taxonomy" id="29159"/>
    <lineage>
        <taxon>Eukaryota</taxon>
        <taxon>Metazoa</taxon>
        <taxon>Spiralia</taxon>
        <taxon>Lophotrochozoa</taxon>
        <taxon>Mollusca</taxon>
        <taxon>Bivalvia</taxon>
        <taxon>Autobranchia</taxon>
        <taxon>Pteriomorphia</taxon>
        <taxon>Ostreida</taxon>
        <taxon>Ostreoidea</taxon>
        <taxon>Ostreidae</taxon>
        <taxon>Magallana</taxon>
    </lineage>
</organism>
<evidence type="ECO:0000256" key="3">
    <source>
        <dbReference type="ARBA" id="ARBA00022801"/>
    </source>
</evidence>